<reference evidence="2" key="1">
    <citation type="submission" date="2020-05" db="UniProtKB">
        <authorList>
            <consortium name="EnsemblMetazoa"/>
        </authorList>
    </citation>
    <scope>IDENTIFICATION</scope>
    <source>
        <strain evidence="2">TTRI</strain>
    </source>
</reference>
<evidence type="ECO:0000313" key="2">
    <source>
        <dbReference type="EnsemblMetazoa" id="GAUT015365-PA"/>
    </source>
</evidence>
<accession>A0A1A9UU60</accession>
<dbReference type="Gene3D" id="3.30.420.40">
    <property type="match status" value="2"/>
</dbReference>
<dbReference type="AlphaFoldDB" id="A0A1A9UU60"/>
<protein>
    <recommendedName>
        <fullName evidence="4">Actin-related protein 10</fullName>
    </recommendedName>
</protein>
<dbReference type="InterPro" id="IPR043129">
    <property type="entry name" value="ATPase_NBD"/>
</dbReference>
<dbReference type="EnsemblMetazoa" id="GAUT015365-RA">
    <property type="protein sequence ID" value="GAUT015365-PA"/>
    <property type="gene ID" value="GAUT015365"/>
</dbReference>
<name>A0A1A9UU60_GLOAU</name>
<proteinExistence type="inferred from homology"/>
<comment type="similarity">
    <text evidence="1">Belongs to the actin family.</text>
</comment>
<dbReference type="VEuPathDB" id="VectorBase:GAUT015365"/>
<sequence>MPLYETVMQEKPPVVLDIGTAYTKLGFAAEAYPRKIIPTEFISSTNGESKNLFNYETLLEFYDQVVDFLQMIFFKYLLVSPKDRKVVIVENVYGQTVIRETLAKVLFRHYEVASVLYVPSHMIALSTLAVPNGVIVDMGYAETTVMPVFSGVQILQAFQDQKYGGRDIHEVLKCLLLKEGIDSHLLTEEVLEDIKVRTCFITKLSRAHAYAEKNPPQAPPDVQYPIADKAIITVPGHVREEAFEIFFEENNDRDSLPHLILKAILGSPLDVRRILCENIFVVGGSSIVMGLLPRLKEELQYLVANDKEYQKRLHGDIKFKFHKCLGRANIAAWLGASLCASTDLVNSRSLTKEAYMRFEKVPDWICLDDNRVNG</sequence>
<dbReference type="CDD" id="cd10207">
    <property type="entry name" value="ASKHA_NBD_Arp10"/>
    <property type="match status" value="1"/>
</dbReference>
<dbReference type="Pfam" id="PF00022">
    <property type="entry name" value="Actin"/>
    <property type="match status" value="2"/>
</dbReference>
<dbReference type="InterPro" id="IPR004000">
    <property type="entry name" value="Actin"/>
</dbReference>
<dbReference type="PANTHER" id="PTHR11937">
    <property type="entry name" value="ACTIN"/>
    <property type="match status" value="1"/>
</dbReference>
<dbReference type="STRING" id="7395.A0A1A9UU60"/>
<dbReference type="SMART" id="SM00268">
    <property type="entry name" value="ACTIN"/>
    <property type="match status" value="1"/>
</dbReference>
<dbReference type="SUPFAM" id="SSF53067">
    <property type="entry name" value="Actin-like ATPase domain"/>
    <property type="match status" value="2"/>
</dbReference>
<dbReference type="Gene3D" id="3.90.640.10">
    <property type="entry name" value="Actin, Chain A, domain 4"/>
    <property type="match status" value="1"/>
</dbReference>
<keyword evidence="3" id="KW-1185">Reference proteome</keyword>
<dbReference type="Proteomes" id="UP000078200">
    <property type="component" value="Unassembled WGS sequence"/>
</dbReference>
<evidence type="ECO:0000256" key="1">
    <source>
        <dbReference type="RuleBase" id="RU000487"/>
    </source>
</evidence>
<organism evidence="2 3">
    <name type="scientific">Glossina austeni</name>
    <name type="common">Savannah tsetse fly</name>
    <dbReference type="NCBI Taxonomy" id="7395"/>
    <lineage>
        <taxon>Eukaryota</taxon>
        <taxon>Metazoa</taxon>
        <taxon>Ecdysozoa</taxon>
        <taxon>Arthropoda</taxon>
        <taxon>Hexapoda</taxon>
        <taxon>Insecta</taxon>
        <taxon>Pterygota</taxon>
        <taxon>Neoptera</taxon>
        <taxon>Endopterygota</taxon>
        <taxon>Diptera</taxon>
        <taxon>Brachycera</taxon>
        <taxon>Muscomorpha</taxon>
        <taxon>Hippoboscoidea</taxon>
        <taxon>Glossinidae</taxon>
        <taxon>Glossina</taxon>
    </lineage>
</organism>
<evidence type="ECO:0008006" key="4">
    <source>
        <dbReference type="Google" id="ProtNLM"/>
    </source>
</evidence>
<evidence type="ECO:0000313" key="3">
    <source>
        <dbReference type="Proteomes" id="UP000078200"/>
    </source>
</evidence>